<comment type="caution">
    <text evidence="2">The sequence shown here is derived from an EMBL/GenBank/DDBJ whole genome shotgun (WGS) entry which is preliminary data.</text>
</comment>
<dbReference type="InterPro" id="IPR026001">
    <property type="entry name" value="Abi-like_C"/>
</dbReference>
<accession>A0ABT8LCS2</accession>
<dbReference type="Pfam" id="PF14355">
    <property type="entry name" value="Abi_C"/>
    <property type="match status" value="1"/>
</dbReference>
<evidence type="ECO:0000313" key="3">
    <source>
        <dbReference type="Proteomes" id="UP001172083"/>
    </source>
</evidence>
<protein>
    <submittedName>
        <fullName evidence="2">Abortive infection family protein</fullName>
    </submittedName>
</protein>
<name>A0ABT8LCS2_9BACT</name>
<dbReference type="EMBL" id="JAUJEB010000007">
    <property type="protein sequence ID" value="MDN5215579.1"/>
    <property type="molecule type" value="Genomic_DNA"/>
</dbReference>
<gene>
    <name evidence="2" type="ORF">QQ020_26110</name>
</gene>
<reference evidence="2" key="1">
    <citation type="submission" date="2023-06" db="EMBL/GenBank/DDBJ databases">
        <title>Genomic of Agaribacillus aureum.</title>
        <authorList>
            <person name="Wang G."/>
        </authorList>
    </citation>
    <scope>NUCLEOTIDE SEQUENCE</scope>
    <source>
        <strain evidence="2">BMA12</strain>
    </source>
</reference>
<evidence type="ECO:0000313" key="2">
    <source>
        <dbReference type="EMBL" id="MDN5215579.1"/>
    </source>
</evidence>
<feature type="domain" description="Abortive infection protein-like C-terminal" evidence="1">
    <location>
        <begin position="188"/>
        <end position="251"/>
    </location>
</feature>
<evidence type="ECO:0000259" key="1">
    <source>
        <dbReference type="Pfam" id="PF14355"/>
    </source>
</evidence>
<dbReference type="RefSeq" id="WP_346760918.1">
    <property type="nucleotide sequence ID" value="NZ_JAUJEB010000007.1"/>
</dbReference>
<sequence length="263" mass="30106">MVKLRFADIGIIDDAFDMHGGYVLNFSDRTFAIFFDSEFGINIDDEKYRADGNSKAKRLRTFLRLENGITVAKVLRGLWRYKESLPSVENPWSDEEAEKDVKTPIIELISRIEAGGAALQTDAFDKFVADETLDDLIAAIERDIQANKPAVALDRLHTYCMKKTAHLIEKYGGVCNREDALHSRMGKYIKLLEEKRDLREISKRSLKSAISIFEKYNDVRNNESFAHDNELVDEAEARYIFDSITAILRLIKNIEADGFEEIL</sequence>
<keyword evidence="3" id="KW-1185">Reference proteome</keyword>
<dbReference type="Proteomes" id="UP001172083">
    <property type="component" value="Unassembled WGS sequence"/>
</dbReference>
<organism evidence="2 3">
    <name type="scientific">Agaribacillus aureus</name>
    <dbReference type="NCBI Taxonomy" id="3051825"/>
    <lineage>
        <taxon>Bacteria</taxon>
        <taxon>Pseudomonadati</taxon>
        <taxon>Bacteroidota</taxon>
        <taxon>Cytophagia</taxon>
        <taxon>Cytophagales</taxon>
        <taxon>Splendidivirgaceae</taxon>
        <taxon>Agaribacillus</taxon>
    </lineage>
</organism>
<proteinExistence type="predicted"/>